<dbReference type="InterPro" id="IPR048469">
    <property type="entry name" value="YchJ-like_M"/>
</dbReference>
<dbReference type="InterPro" id="IPR032710">
    <property type="entry name" value="NTF2-like_dom_sf"/>
</dbReference>
<keyword evidence="3" id="KW-1185">Reference proteome</keyword>
<reference evidence="2" key="1">
    <citation type="journal article" date="2022" name="Front. Microbiol.">
        <title>New perspectives on an old grouping: The genomic and phenotypic variability of Oxalobacter formigenes and the implications for calcium oxalate stone prevention.</title>
        <authorList>
            <person name="Chmiel J.A."/>
            <person name="Carr C."/>
            <person name="Stuivenberg G.A."/>
            <person name="Venema R."/>
            <person name="Chanyi R.M."/>
            <person name="Al K.F."/>
            <person name="Giguere D."/>
            <person name="Say H."/>
            <person name="Akouris P.P."/>
            <person name="Dominguez Romero S.A."/>
            <person name="Kwong A."/>
            <person name="Tai V."/>
            <person name="Koval S.F."/>
            <person name="Razvi H."/>
            <person name="Bjazevic J."/>
            <person name="Burton J.P."/>
        </authorList>
    </citation>
    <scope>NUCLEOTIDE SEQUENCE</scope>
    <source>
        <strain evidence="2">WoOx3</strain>
    </source>
</reference>
<dbReference type="Pfam" id="PF17775">
    <property type="entry name" value="YchJ_M-like"/>
    <property type="match status" value="1"/>
</dbReference>
<dbReference type="SUPFAM" id="SSF54427">
    <property type="entry name" value="NTF2-like"/>
    <property type="match status" value="1"/>
</dbReference>
<evidence type="ECO:0000313" key="2">
    <source>
        <dbReference type="EMBL" id="WAW11094.1"/>
    </source>
</evidence>
<feature type="domain" description="YchJ-like middle NTF2-like" evidence="1">
    <location>
        <begin position="34"/>
        <end position="126"/>
    </location>
</feature>
<dbReference type="KEGG" id="ovb:NB640_05530"/>
<gene>
    <name evidence="2" type="ORF">NB640_05530</name>
</gene>
<dbReference type="Gene3D" id="3.10.450.50">
    <property type="match status" value="1"/>
</dbReference>
<dbReference type="InterPro" id="IPR004027">
    <property type="entry name" value="SEC_C_motif"/>
</dbReference>
<sequence>MTKTGKKNDCPCGSGQVFDRCCNRFLSGQEAPRTPLELMCSRYTAYTRQDSRYLRHTWYPNAMPEGALAADPSIKWIRLHIIRHEEEGDDGLVEFIAHYKVNGRARKLHETSRFLREGGKWYYLDGTFNE</sequence>
<dbReference type="RefSeq" id="WP_269310205.1">
    <property type="nucleotide sequence ID" value="NZ_CP098242.1"/>
</dbReference>
<accession>A0A9E9M0T4</accession>
<evidence type="ECO:0000313" key="3">
    <source>
        <dbReference type="Proteomes" id="UP001156215"/>
    </source>
</evidence>
<name>A0A9E9M0T4_9BURK</name>
<organism evidence="2 3">
    <name type="scientific">Oxalobacter vibrioformis</name>
    <dbReference type="NCBI Taxonomy" id="933080"/>
    <lineage>
        <taxon>Bacteria</taxon>
        <taxon>Pseudomonadati</taxon>
        <taxon>Pseudomonadota</taxon>
        <taxon>Betaproteobacteria</taxon>
        <taxon>Burkholderiales</taxon>
        <taxon>Oxalobacteraceae</taxon>
        <taxon>Oxalobacter</taxon>
    </lineage>
</organism>
<dbReference type="Pfam" id="PF02810">
    <property type="entry name" value="SEC-C"/>
    <property type="match status" value="1"/>
</dbReference>
<dbReference type="EMBL" id="CP098242">
    <property type="protein sequence ID" value="WAW11094.1"/>
    <property type="molecule type" value="Genomic_DNA"/>
</dbReference>
<dbReference type="Proteomes" id="UP001156215">
    <property type="component" value="Chromosome"/>
</dbReference>
<dbReference type="AlphaFoldDB" id="A0A9E9M0T4"/>
<protein>
    <submittedName>
        <fullName evidence="2">YchJ family metal-binding protein</fullName>
    </submittedName>
</protein>
<evidence type="ECO:0000259" key="1">
    <source>
        <dbReference type="Pfam" id="PF17775"/>
    </source>
</evidence>
<proteinExistence type="predicted"/>